<dbReference type="InterPro" id="IPR036188">
    <property type="entry name" value="FAD/NAD-bd_sf"/>
</dbReference>
<dbReference type="InterPro" id="IPR033803">
    <property type="entry name" value="CBD-like_Golvesin-Xly"/>
</dbReference>
<keyword evidence="4" id="KW-0408">Iron</keyword>
<gene>
    <name evidence="8" type="ORF">F0L74_22390</name>
</gene>
<keyword evidence="5" id="KW-0411">Iron-sulfur</keyword>
<keyword evidence="3" id="KW-0560">Oxidoreductase</keyword>
<evidence type="ECO:0000313" key="8">
    <source>
        <dbReference type="EMBL" id="KAA2238966.1"/>
    </source>
</evidence>
<dbReference type="Pfam" id="PF12831">
    <property type="entry name" value="FAD_oxidored"/>
    <property type="match status" value="1"/>
</dbReference>
<feature type="signal peptide" evidence="6">
    <location>
        <begin position="1"/>
        <end position="21"/>
    </location>
</feature>
<dbReference type="EMBL" id="VUOC01000004">
    <property type="protein sequence ID" value="KAA2238966.1"/>
    <property type="molecule type" value="Genomic_DNA"/>
</dbReference>
<keyword evidence="6" id="KW-0732">Signal</keyword>
<dbReference type="GO" id="GO:0051539">
    <property type="term" value="F:4 iron, 4 sulfur cluster binding"/>
    <property type="evidence" value="ECO:0007669"/>
    <property type="project" value="UniProtKB-KW"/>
</dbReference>
<dbReference type="GO" id="GO:0016491">
    <property type="term" value="F:oxidoreductase activity"/>
    <property type="evidence" value="ECO:0007669"/>
    <property type="project" value="UniProtKB-KW"/>
</dbReference>
<evidence type="ECO:0000256" key="5">
    <source>
        <dbReference type="ARBA" id="ARBA00023014"/>
    </source>
</evidence>
<organism evidence="8 9">
    <name type="scientific">Chitinophaga agrisoli</name>
    <dbReference type="NCBI Taxonomy" id="2607653"/>
    <lineage>
        <taxon>Bacteria</taxon>
        <taxon>Pseudomonadati</taxon>
        <taxon>Bacteroidota</taxon>
        <taxon>Chitinophagia</taxon>
        <taxon>Chitinophagales</taxon>
        <taxon>Chitinophagaceae</taxon>
        <taxon>Chitinophaga</taxon>
    </lineage>
</organism>
<dbReference type="SUPFAM" id="SSF51905">
    <property type="entry name" value="FAD/NAD(P)-binding domain"/>
    <property type="match status" value="1"/>
</dbReference>
<proteinExistence type="predicted"/>
<keyword evidence="2" id="KW-0479">Metal-binding</keyword>
<reference evidence="8 9" key="1">
    <citation type="submission" date="2019-09" db="EMBL/GenBank/DDBJ databases">
        <title>Chitinophaga ginsengihumi sp. nov., isolated from soil of ginseng rhizosphere.</title>
        <authorList>
            <person name="Lee J."/>
        </authorList>
    </citation>
    <scope>NUCLEOTIDE SEQUENCE [LARGE SCALE GENOMIC DNA]</scope>
    <source>
        <strain evidence="8 9">BN140078</strain>
    </source>
</reference>
<evidence type="ECO:0000256" key="6">
    <source>
        <dbReference type="SAM" id="SignalP"/>
    </source>
</evidence>
<dbReference type="RefSeq" id="WP_149840145.1">
    <property type="nucleotide sequence ID" value="NZ_VUOC01000004.1"/>
</dbReference>
<dbReference type="GO" id="GO:0046872">
    <property type="term" value="F:metal ion binding"/>
    <property type="evidence" value="ECO:0007669"/>
    <property type="project" value="UniProtKB-KW"/>
</dbReference>
<name>A0A5B2VKA5_9BACT</name>
<protein>
    <submittedName>
        <fullName evidence="8">FAD-dependent oxidoreductase</fullName>
    </submittedName>
</protein>
<dbReference type="Gene3D" id="3.50.50.60">
    <property type="entry name" value="FAD/NAD(P)-binding domain"/>
    <property type="match status" value="1"/>
</dbReference>
<evidence type="ECO:0000313" key="9">
    <source>
        <dbReference type="Proteomes" id="UP000324611"/>
    </source>
</evidence>
<evidence type="ECO:0000256" key="3">
    <source>
        <dbReference type="ARBA" id="ARBA00023002"/>
    </source>
</evidence>
<comment type="caution">
    <text evidence="8">The sequence shown here is derived from an EMBL/GenBank/DDBJ whole genome shotgun (WGS) entry which is preliminary data.</text>
</comment>
<reference evidence="8 9" key="2">
    <citation type="submission" date="2019-09" db="EMBL/GenBank/DDBJ databases">
        <authorList>
            <person name="Jin C."/>
        </authorList>
    </citation>
    <scope>NUCLEOTIDE SEQUENCE [LARGE SCALE GENOMIC DNA]</scope>
    <source>
        <strain evidence="8 9">BN140078</strain>
    </source>
</reference>
<dbReference type="Pfam" id="PF25275">
    <property type="entry name" value="Golvesin_C"/>
    <property type="match status" value="1"/>
</dbReference>
<dbReference type="PANTHER" id="PTHR43498">
    <property type="entry name" value="FERREDOXIN:COB-COM HETERODISULFIDE REDUCTASE SUBUNIT A"/>
    <property type="match status" value="1"/>
</dbReference>
<dbReference type="Proteomes" id="UP000324611">
    <property type="component" value="Unassembled WGS sequence"/>
</dbReference>
<keyword evidence="1" id="KW-0004">4Fe-4S</keyword>
<feature type="chain" id="PRO_5022945068" evidence="6">
    <location>
        <begin position="22"/>
        <end position="668"/>
    </location>
</feature>
<sequence>MIKKHLSLLALAITVAIAARAQQVYDICIYGGTSGGVIAAYTAKKMGKSVLLVEPGRRLGGMSSGGLGYTDIGNKYAVTGLGLDFYRRVGRHYGQFEAWIFEPHVAEDVFMQYIHEANVPVLLESRIVSAEKKNGIIQTIKLENPATKKITDVRAAIFIDCSYEGDLMAKAGVSYMVGREASSVYNESYNGVQVQPPAVPQHGNQVPDGVDPYKIPGNPSSGLLWGISNAKLAPIGSGDKHVQAYNFRICLTNDPANRIPITRPEDYDPSRYELLPRYIARLHTQNDIREILKFDLMPNHKTDINNGGGFSTDMIGMNWDYPEGDYATRARIQKQHELYNKGLLYFIGHDPRIPDSIRLFMLDWGYPKDEYQDNGNWSPQMYIREARRMIGAYVMTQSNCERKEIVQDGIGMAAYGMDSHNTQRLVMNGMVKNEGDVEKGGAGPYPIAYRALTPKESECKNLLVPVCLSASHIGYGSIRMEPVFMVLGQSAAIAASYAIDAHSSVQQVNVPKLQAFLAANPLMNGATPEILVDNDDSAHVQVTGKWSLKKGGTYGPSAHYSAVNKEPKSIKFIPAIKKAGSYDIYTYVLPKMNDLAPTTAVTLSDGQHEKEVLINMKEITVNGQTTGEWVHLGKMSLPAGNTASVTISNKNATGVVVADGVLFIPAEK</sequence>
<evidence type="ECO:0000256" key="2">
    <source>
        <dbReference type="ARBA" id="ARBA00022723"/>
    </source>
</evidence>
<evidence type="ECO:0000259" key="7">
    <source>
        <dbReference type="Pfam" id="PF25275"/>
    </source>
</evidence>
<evidence type="ECO:0000256" key="1">
    <source>
        <dbReference type="ARBA" id="ARBA00022485"/>
    </source>
</evidence>
<accession>A0A5B2VKA5</accession>
<dbReference type="AlphaFoldDB" id="A0A5B2VKA5"/>
<keyword evidence="9" id="KW-1185">Reference proteome</keyword>
<dbReference type="PANTHER" id="PTHR43498:SF1">
    <property type="entry name" value="COB--COM HETERODISULFIDE REDUCTASE IRON-SULFUR SUBUNIT A"/>
    <property type="match status" value="1"/>
</dbReference>
<dbReference type="InterPro" id="IPR039650">
    <property type="entry name" value="HdrA-like"/>
</dbReference>
<feature type="domain" description="Golvesin/Xly CBD-like" evidence="7">
    <location>
        <begin position="530"/>
        <end position="663"/>
    </location>
</feature>
<evidence type="ECO:0000256" key="4">
    <source>
        <dbReference type="ARBA" id="ARBA00023004"/>
    </source>
</evidence>